<comment type="caution">
    <text evidence="1">The sequence shown here is derived from an EMBL/GenBank/DDBJ whole genome shotgun (WGS) entry which is preliminary data.</text>
</comment>
<sequence>MSLVLPNDKDLGYKVPAALAKKLERKFSLTSEACLDNAVCLANYLFALGEVDQARELLESFVFNVRSVEERRDLWGSVGHGLILLAHIYRASEPDKASRIIAALDEDDFYTSAMTRYEIFQSDFESHQNIMDYAFTETPKYKCEVIGQEALNFLYFHEMIPVTREPLPADFADTLRGLIDDCYHHLREALAESRVKGRKQSGAKASALSEAKQHADATVLFSGQLSINYGQFYLDEVTPQNEGDYLSVERAFSGQANGLCGGAQKGKLFLVAGPQTGAILIDVLLHSSKPPVAETFEDAVECSMQVPENQTGLCSWAHEETYALDLPPGNYRVRYSISGMDRDYAEDDEDVDVPISGQRYLLQFWPASAAKDQILKVGSETAAYWHGTLETE</sequence>
<keyword evidence="2" id="KW-1185">Reference proteome</keyword>
<evidence type="ECO:0000313" key="2">
    <source>
        <dbReference type="Proteomes" id="UP001267407"/>
    </source>
</evidence>
<gene>
    <name evidence="1" type="ORF">RKA07_03040</name>
</gene>
<accession>A0ABU2HDA7</accession>
<evidence type="ECO:0000313" key="1">
    <source>
        <dbReference type="EMBL" id="MDS1309078.1"/>
    </source>
</evidence>
<reference evidence="1" key="1">
    <citation type="submission" date="2023-09" db="EMBL/GenBank/DDBJ databases">
        <title>Marinobacter sediminicola sp. nov. and Marinobacter maritimum sp. nov., isolated from marine sediment.</title>
        <authorList>
            <person name="An J."/>
        </authorList>
    </citation>
    <scope>NUCLEOTIDE SEQUENCE</scope>
    <source>
        <strain evidence="1">F60267</strain>
    </source>
</reference>
<name>A0ABU2HDA7_9GAMM</name>
<organism evidence="1 2">
    <name type="scientific">Marinobacter xiaoshiensis</name>
    <dbReference type="NCBI Taxonomy" id="3073652"/>
    <lineage>
        <taxon>Bacteria</taxon>
        <taxon>Pseudomonadati</taxon>
        <taxon>Pseudomonadota</taxon>
        <taxon>Gammaproteobacteria</taxon>
        <taxon>Pseudomonadales</taxon>
        <taxon>Marinobacteraceae</taxon>
        <taxon>Marinobacter</taxon>
    </lineage>
</organism>
<dbReference type="RefSeq" id="WP_310965520.1">
    <property type="nucleotide sequence ID" value="NZ_JAVMBO010000003.1"/>
</dbReference>
<dbReference type="Proteomes" id="UP001267407">
    <property type="component" value="Unassembled WGS sequence"/>
</dbReference>
<dbReference type="EMBL" id="JAVMBO010000003">
    <property type="protein sequence ID" value="MDS1309078.1"/>
    <property type="molecule type" value="Genomic_DNA"/>
</dbReference>
<protein>
    <submittedName>
        <fullName evidence="1">Uncharacterized protein</fullName>
    </submittedName>
</protein>
<proteinExistence type="predicted"/>